<reference evidence="3" key="1">
    <citation type="journal article" date="2021" name="BMC Genomics">
        <title>Chromosome-level genome assembly and manually-curated proteome of model necrotroph Parastagonospora nodorum Sn15 reveals a genome-wide trove of candidate effector homologs, and redundancy of virulence-related functions within an accessory chromosome.</title>
        <authorList>
            <person name="Bertazzoni S."/>
            <person name="Jones D.A.B."/>
            <person name="Phan H.T."/>
            <person name="Tan K.-C."/>
            <person name="Hane J.K."/>
        </authorList>
    </citation>
    <scope>NUCLEOTIDE SEQUENCE [LARGE SCALE GENOMIC DNA]</scope>
    <source>
        <strain evidence="3">SN15 / ATCC MYA-4574 / FGSC 10173)</strain>
    </source>
</reference>
<dbReference type="OrthoDB" id="3892815at2759"/>
<gene>
    <name evidence="2" type="ORF">JI435_107010</name>
</gene>
<dbReference type="Pfam" id="PF00339">
    <property type="entry name" value="Arrestin_N"/>
    <property type="match status" value="1"/>
</dbReference>
<sequence length="361" mass="40629">MGHSSSKIPQPPLPDILIDLSTPPDKVYRPDDVVTGNITLVPSVPLVPDAIEVSLFGKSLVWYRAATVINNVTHYWHWRDDRPLFEITSIVLPNVHTAAPILSSGESYTYPFQFRFPSSVSNSRSGQYEDDHGTRWTVDHHLLPPSFLHTSKMGVVAGEDANYAKIEYGVRARLKYSGTGVAKGQNIHDLKVTAPVLFVHRISHPNISQDPPSATRYFQPFSMRSSALKDQASSSISFRQHVRDRLSSSTPKLDFEISLEIPQALASGSELCLRVFFNVISTTESASHIPTVQFTILNLYLQEFIAICAPSDKKASDSCRGYYWKIYTKTCNLPSHLSLVKNLYPQARRRYISTAYHHLRR</sequence>
<dbReference type="EMBL" id="CP069039">
    <property type="protein sequence ID" value="QRD04765.1"/>
    <property type="molecule type" value="Genomic_DNA"/>
</dbReference>
<dbReference type="InterPro" id="IPR011021">
    <property type="entry name" value="Arrestin-like_N"/>
</dbReference>
<organism evidence="2 3">
    <name type="scientific">Phaeosphaeria nodorum (strain SN15 / ATCC MYA-4574 / FGSC 10173)</name>
    <name type="common">Glume blotch fungus</name>
    <name type="synonym">Parastagonospora nodorum</name>
    <dbReference type="NCBI Taxonomy" id="321614"/>
    <lineage>
        <taxon>Eukaryota</taxon>
        <taxon>Fungi</taxon>
        <taxon>Dikarya</taxon>
        <taxon>Ascomycota</taxon>
        <taxon>Pezizomycotina</taxon>
        <taxon>Dothideomycetes</taxon>
        <taxon>Pleosporomycetidae</taxon>
        <taxon>Pleosporales</taxon>
        <taxon>Pleosporineae</taxon>
        <taxon>Phaeosphaeriaceae</taxon>
        <taxon>Parastagonospora</taxon>
    </lineage>
</organism>
<dbReference type="Proteomes" id="UP000663193">
    <property type="component" value="Chromosome 17"/>
</dbReference>
<protein>
    <recommendedName>
        <fullName evidence="1">Arrestin-like N-terminal domain-containing protein</fullName>
    </recommendedName>
</protein>
<dbReference type="InterPro" id="IPR014752">
    <property type="entry name" value="Arrestin-like_C"/>
</dbReference>
<evidence type="ECO:0000259" key="1">
    <source>
        <dbReference type="Pfam" id="PF00339"/>
    </source>
</evidence>
<proteinExistence type="predicted"/>
<dbReference type="AlphaFoldDB" id="A0A7U2FJT3"/>
<feature type="domain" description="Arrestin-like N-terminal" evidence="1">
    <location>
        <begin position="21"/>
        <end position="128"/>
    </location>
</feature>
<evidence type="ECO:0000313" key="2">
    <source>
        <dbReference type="EMBL" id="QRD04765.1"/>
    </source>
</evidence>
<dbReference type="VEuPathDB" id="FungiDB:JI435_107010"/>
<accession>A0A7U2FJT3</accession>
<evidence type="ECO:0000313" key="3">
    <source>
        <dbReference type="Proteomes" id="UP000663193"/>
    </source>
</evidence>
<name>A0A7U2FJT3_PHANO</name>
<keyword evidence="3" id="KW-1185">Reference proteome</keyword>
<dbReference type="Gene3D" id="2.60.40.640">
    <property type="match status" value="1"/>
</dbReference>